<accession>A0A7M7R2Q6</accession>
<feature type="region of interest" description="Disordered" evidence="1">
    <location>
        <begin position="521"/>
        <end position="546"/>
    </location>
</feature>
<dbReference type="PANTHER" id="PTHR23149">
    <property type="entry name" value="G PATCH DOMAIN CONTAINING PROTEIN"/>
    <property type="match status" value="1"/>
</dbReference>
<gene>
    <name evidence="5" type="primary">LOC408439</name>
    <name evidence="3" type="synonym">408439</name>
</gene>
<evidence type="ECO:0000313" key="3">
    <source>
        <dbReference type="EnsemblMetazoa" id="XP_391986"/>
    </source>
</evidence>
<dbReference type="RefSeq" id="XP_391986.4">
    <property type="nucleotide sequence ID" value="XM_391986.7"/>
</dbReference>
<dbReference type="PROSITE" id="PS50174">
    <property type="entry name" value="G_PATCH"/>
    <property type="match status" value="1"/>
</dbReference>
<dbReference type="KEGG" id="ame:408439"/>
<feature type="region of interest" description="Disordered" evidence="1">
    <location>
        <begin position="1"/>
        <end position="26"/>
    </location>
</feature>
<reference evidence="5" key="2">
    <citation type="submission" date="2025-04" db="UniProtKB">
        <authorList>
            <consortium name="RefSeq"/>
        </authorList>
    </citation>
    <scope>IDENTIFICATION</scope>
    <source>
        <strain evidence="5">DH4</strain>
        <tissue evidence="5">Whole body</tissue>
    </source>
</reference>
<dbReference type="PANTHER" id="PTHR23149:SF27">
    <property type="entry name" value="PIN2_TERF1-INTERACTING TELOMERASE INHIBITOR 1"/>
    <property type="match status" value="1"/>
</dbReference>
<dbReference type="InterPro" id="IPR050656">
    <property type="entry name" value="PINX1"/>
</dbReference>
<name>A0A7M7R2Q6_APIME</name>
<dbReference type="GO" id="GO:0010521">
    <property type="term" value="F:telomerase inhibitor activity"/>
    <property type="evidence" value="ECO:0007669"/>
    <property type="project" value="TreeGrafter"/>
</dbReference>
<dbReference type="Pfam" id="PF01585">
    <property type="entry name" value="G-patch"/>
    <property type="match status" value="1"/>
</dbReference>
<feature type="compositionally biased region" description="Basic and acidic residues" evidence="1">
    <location>
        <begin position="530"/>
        <end position="546"/>
    </location>
</feature>
<organism evidence="4 5">
    <name type="scientific">Apis mellifera</name>
    <name type="common">Honeybee</name>
    <dbReference type="NCBI Taxonomy" id="7460"/>
    <lineage>
        <taxon>Eukaryota</taxon>
        <taxon>Metazoa</taxon>
        <taxon>Ecdysozoa</taxon>
        <taxon>Arthropoda</taxon>
        <taxon>Hexapoda</taxon>
        <taxon>Insecta</taxon>
        <taxon>Pterygota</taxon>
        <taxon>Neoptera</taxon>
        <taxon>Endopterygota</taxon>
        <taxon>Hymenoptera</taxon>
        <taxon>Apocrita</taxon>
        <taxon>Aculeata</taxon>
        <taxon>Apoidea</taxon>
        <taxon>Anthophila</taxon>
        <taxon>Apidae</taxon>
        <taxon>Apis</taxon>
    </lineage>
</organism>
<evidence type="ECO:0000256" key="1">
    <source>
        <dbReference type="SAM" id="MobiDB-lite"/>
    </source>
</evidence>
<sequence length="709" mass="82278">MSMLAEPRRKQKWSLNPRGKEWSEDSNKFGQKMLEKMGWTNGKGLGVNEQGITEHVRVSFKNDTAGIGFKQDSINEAWTEHQDNFNDFLQKLQQNEINSTQTEENKNVLSGKSLELKSKQSRTRVHYQKFTRGKDVNKYSAKDLANIFGQKELNINNNNSKDDNSSVGIQENRNGVITINGGNMTEYFMKKGQDFSLMQNKHKKHQKNKEESEYPGFGFSSELKKVQSHESDESKEIQTDCNYVFDNPCIQLNSENISNVNNEIEFSKKRKSNNIELHLSDKVKKFKEDNINEKVCANGIVNAGLNLEYQDNEICNGKEFEVSRVQFGVTNSALDLSDEVNKKRVTFNDHVEYSTDCIKKKKNRTTLDKFEVENKKVKKKKKHDVIADNSILSGFVNEALDIAETIEEVHDNEVNERKSKKSKKRNHQSNLETIVEISEEEKACEDEIKIKHVKMKDNTLDNSIVQDASNKKKKKKKDKDKEKIEIHVENKYDEKIEKKIISEINTLEKDCEIHEDQKNIIKKKKKKKDKDKSIEPNIKKEENTKPTIKSEAKTLKNIEEKNIKLKTIQVKNKRVKEDDGINDLNLKVTKKDQKKNVNKENTENIENTNENETNKSEKKKHKKLINECVDNKNFNDIEFEKKTVEQRNIIVRNTQSKTFNNRTFNTSSPWNEKAKMSKRLLISLFNKNSTVNFPGSNMHDIKGYGIDIH</sequence>
<accession>A0A8U1HZ36</accession>
<feature type="region of interest" description="Disordered" evidence="1">
    <location>
        <begin position="593"/>
        <end position="619"/>
    </location>
</feature>
<dbReference type="GO" id="GO:0005730">
    <property type="term" value="C:nucleolus"/>
    <property type="evidence" value="ECO:0007669"/>
    <property type="project" value="TreeGrafter"/>
</dbReference>
<evidence type="ECO:0000313" key="5">
    <source>
        <dbReference type="RefSeq" id="XP_391986.4"/>
    </source>
</evidence>
<reference evidence="3" key="1">
    <citation type="submission" date="2021-01" db="UniProtKB">
        <authorList>
            <consortium name="EnsemblMetazoa"/>
        </authorList>
    </citation>
    <scope>IDENTIFICATION</scope>
    <source>
        <strain evidence="3">DH4</strain>
    </source>
</reference>
<dbReference type="OrthoDB" id="29523at2759"/>
<feature type="domain" description="G-patch" evidence="2">
    <location>
        <begin position="26"/>
        <end position="72"/>
    </location>
</feature>
<keyword evidence="4" id="KW-1185">Reference proteome</keyword>
<dbReference type="AlphaFoldDB" id="A0A7M7R2Q6"/>
<dbReference type="GeneID" id="408439"/>
<dbReference type="GO" id="GO:0003676">
    <property type="term" value="F:nucleic acid binding"/>
    <property type="evidence" value="ECO:0007669"/>
    <property type="project" value="InterPro"/>
</dbReference>
<protein>
    <submittedName>
        <fullName evidence="5">MATH and LRR domain-containing protein PFE0570w</fullName>
    </submittedName>
</protein>
<dbReference type="OMA" id="FDNPCLG"/>
<dbReference type="EnsemblMetazoa" id="XM_391986">
    <property type="protein sequence ID" value="XP_391986"/>
    <property type="gene ID" value="LOC408439"/>
</dbReference>
<dbReference type="Proteomes" id="UP000005203">
    <property type="component" value="Linkage group LG13"/>
</dbReference>
<dbReference type="InterPro" id="IPR000467">
    <property type="entry name" value="G_patch_dom"/>
</dbReference>
<evidence type="ECO:0000313" key="4">
    <source>
        <dbReference type="Proteomes" id="UP000005203"/>
    </source>
</evidence>
<evidence type="ECO:0000259" key="2">
    <source>
        <dbReference type="PROSITE" id="PS50174"/>
    </source>
</evidence>
<proteinExistence type="predicted"/>
<dbReference type="SMART" id="SM00443">
    <property type="entry name" value="G_patch"/>
    <property type="match status" value="1"/>
</dbReference>
<feature type="compositionally biased region" description="Basic and acidic residues" evidence="1">
    <location>
        <begin position="593"/>
        <end position="602"/>
    </location>
</feature>
<accession>A0A8B9AUR9</accession>